<feature type="domain" description="CCHC-type" evidence="3">
    <location>
        <begin position="405"/>
        <end position="419"/>
    </location>
</feature>
<dbReference type="InterPro" id="IPR036875">
    <property type="entry name" value="Znf_CCHC_sf"/>
</dbReference>
<evidence type="ECO:0000313" key="5">
    <source>
        <dbReference type="Proteomes" id="UP000595140"/>
    </source>
</evidence>
<dbReference type="Gene3D" id="2.40.70.10">
    <property type="entry name" value="Acid Proteases"/>
    <property type="match status" value="1"/>
</dbReference>
<dbReference type="SUPFAM" id="SSF57756">
    <property type="entry name" value="Retrovirus zinc finger-like domains"/>
    <property type="match status" value="1"/>
</dbReference>
<keyword evidence="1" id="KW-0479">Metal-binding</keyword>
<dbReference type="OrthoDB" id="1751882at2759"/>
<dbReference type="GO" id="GO:0008270">
    <property type="term" value="F:zinc ion binding"/>
    <property type="evidence" value="ECO:0007669"/>
    <property type="project" value="UniProtKB-KW"/>
</dbReference>
<evidence type="ECO:0000259" key="3">
    <source>
        <dbReference type="PROSITE" id="PS50158"/>
    </source>
</evidence>
<reference evidence="4 5" key="1">
    <citation type="submission" date="2018-04" db="EMBL/GenBank/DDBJ databases">
        <authorList>
            <person name="Vogel A."/>
        </authorList>
    </citation>
    <scope>NUCLEOTIDE SEQUENCE [LARGE SCALE GENOMIC DNA]</scope>
</reference>
<dbReference type="InterPro" id="IPR054722">
    <property type="entry name" value="PolX-like_BBD"/>
</dbReference>
<keyword evidence="5" id="KW-1185">Reference proteome</keyword>
<dbReference type="PROSITE" id="PS50158">
    <property type="entry name" value="ZF_CCHC"/>
    <property type="match status" value="1"/>
</dbReference>
<dbReference type="PANTHER" id="PTHR47592:SF29">
    <property type="entry name" value="ZINC FINGER, CCHC-TYPE"/>
    <property type="match status" value="1"/>
</dbReference>
<dbReference type="SMART" id="SM00343">
    <property type="entry name" value="ZnF_C2HC"/>
    <property type="match status" value="1"/>
</dbReference>
<evidence type="ECO:0000256" key="2">
    <source>
        <dbReference type="SAM" id="MobiDB-lite"/>
    </source>
</evidence>
<dbReference type="CDD" id="cd00303">
    <property type="entry name" value="retropepsin_like"/>
    <property type="match status" value="1"/>
</dbReference>
<protein>
    <recommendedName>
        <fullName evidence="3">CCHC-type domain-containing protein</fullName>
    </recommendedName>
</protein>
<feature type="compositionally biased region" description="Polar residues" evidence="2">
    <location>
        <begin position="433"/>
        <end position="442"/>
    </location>
</feature>
<keyword evidence="1" id="KW-0862">Zinc</keyword>
<dbReference type="Proteomes" id="UP000595140">
    <property type="component" value="Unassembled WGS sequence"/>
</dbReference>
<dbReference type="Pfam" id="PF08284">
    <property type="entry name" value="RVP_2"/>
    <property type="match status" value="1"/>
</dbReference>
<feature type="compositionally biased region" description="Basic and acidic residues" evidence="2">
    <location>
        <begin position="352"/>
        <end position="363"/>
    </location>
</feature>
<organism evidence="4 5">
    <name type="scientific">Cuscuta campestris</name>
    <dbReference type="NCBI Taxonomy" id="132261"/>
    <lineage>
        <taxon>Eukaryota</taxon>
        <taxon>Viridiplantae</taxon>
        <taxon>Streptophyta</taxon>
        <taxon>Embryophyta</taxon>
        <taxon>Tracheophyta</taxon>
        <taxon>Spermatophyta</taxon>
        <taxon>Magnoliopsida</taxon>
        <taxon>eudicotyledons</taxon>
        <taxon>Gunneridae</taxon>
        <taxon>Pentapetalae</taxon>
        <taxon>asterids</taxon>
        <taxon>lamiids</taxon>
        <taxon>Solanales</taxon>
        <taxon>Convolvulaceae</taxon>
        <taxon>Cuscuteae</taxon>
        <taxon>Cuscuta</taxon>
        <taxon>Cuscuta subgen. Grammica</taxon>
        <taxon>Cuscuta sect. Cleistogrammica</taxon>
    </lineage>
</organism>
<dbReference type="Pfam" id="PF22936">
    <property type="entry name" value="Pol_BBD"/>
    <property type="match status" value="1"/>
</dbReference>
<feature type="compositionally biased region" description="Basic residues" evidence="2">
    <location>
        <begin position="379"/>
        <end position="401"/>
    </location>
</feature>
<proteinExistence type="predicted"/>
<dbReference type="GO" id="GO:0003676">
    <property type="term" value="F:nucleic acid binding"/>
    <property type="evidence" value="ECO:0007669"/>
    <property type="project" value="InterPro"/>
</dbReference>
<dbReference type="AlphaFoldDB" id="A0A484MQ67"/>
<feature type="region of interest" description="Disordered" evidence="2">
    <location>
        <begin position="352"/>
        <end position="401"/>
    </location>
</feature>
<dbReference type="InterPro" id="IPR001878">
    <property type="entry name" value="Znf_CCHC"/>
</dbReference>
<dbReference type="EMBL" id="OOIL02004033">
    <property type="protein sequence ID" value="VFQ90168.1"/>
    <property type="molecule type" value="Genomic_DNA"/>
</dbReference>
<accession>A0A484MQ67</accession>
<sequence>MKRRIYLCRKAAWERDDPEETFSIDSANSIANAPMFQPPPPPPPRVITYKTLRDNGAELFLGDRISEPQIAWDWIEETARVLEDLNVPTGSNPTKNQGQQQGRAPARTYAMKARAEENPDVIQGMFSLFDIVMYVLIDPGSMLPYICVPMPDKADVMKENLEQPILVSNLLGHSMRLDHVYQDCPLIVEGHQFSANLVELPYKEFDIILGMDWLTKYRAVIDCRQRTIQLKSGEGKSIEVKEKLTPKSTEFISYIHARRLIRMKCEAYLCNVRDTRKETPELKDIPTVCGFPDVFPDELPGIPSSREDECISVSNVIDKLPPSWKDYKRELKHNKDDLSLVQLGTHLRIEESVRARESNKSKDVAGPSRVNMVDDGGSKGKHKSGKRKKNKPDKNTVNKKQKVACWTCGKPGHFKKDCRVGKGKQEAGPSGSKDPNMQQGQNFENIDNSVQNYVSLISEAFYMQDDDVAWWVDSGATSHVCKAQRWFTSLRPIEDGLTLRMGNVSTKPIKGIGTARVDSYPWPHIEDRQLSIRPGVKDSKAFWLL</sequence>
<dbReference type="Pfam" id="PF00098">
    <property type="entry name" value="zf-CCHC"/>
    <property type="match status" value="1"/>
</dbReference>
<dbReference type="InterPro" id="IPR021109">
    <property type="entry name" value="Peptidase_aspartic_dom_sf"/>
</dbReference>
<name>A0A484MQ67_9ASTE</name>
<gene>
    <name evidence="4" type="ORF">CCAM_LOCUS31944</name>
</gene>
<keyword evidence="1" id="KW-0863">Zinc-finger</keyword>
<evidence type="ECO:0000313" key="4">
    <source>
        <dbReference type="EMBL" id="VFQ90168.1"/>
    </source>
</evidence>
<feature type="region of interest" description="Disordered" evidence="2">
    <location>
        <begin position="417"/>
        <end position="442"/>
    </location>
</feature>
<dbReference type="PANTHER" id="PTHR47592">
    <property type="entry name" value="PBF68 PROTEIN"/>
    <property type="match status" value="1"/>
</dbReference>
<evidence type="ECO:0000256" key="1">
    <source>
        <dbReference type="PROSITE-ProRule" id="PRU00047"/>
    </source>
</evidence>